<keyword evidence="7" id="KW-1185">Reference proteome</keyword>
<dbReference type="InterPro" id="IPR000086">
    <property type="entry name" value="NUDIX_hydrolase_dom"/>
</dbReference>
<dbReference type="RefSeq" id="WP_077686436.1">
    <property type="nucleotide sequence ID" value="NZ_CP019606.1"/>
</dbReference>
<dbReference type="PRINTS" id="PR00502">
    <property type="entry name" value="NUDIXFAMILY"/>
</dbReference>
<dbReference type="PROSITE" id="PS00893">
    <property type="entry name" value="NUDIX_BOX"/>
    <property type="match status" value="1"/>
</dbReference>
<dbReference type="GO" id="GO:0016787">
    <property type="term" value="F:hydrolase activity"/>
    <property type="evidence" value="ECO:0007669"/>
    <property type="project" value="UniProtKB-KW"/>
</dbReference>
<dbReference type="AlphaFoldDB" id="A0A1Q2CPP7"/>
<evidence type="ECO:0000259" key="5">
    <source>
        <dbReference type="PROSITE" id="PS51462"/>
    </source>
</evidence>
<dbReference type="PANTHER" id="PTHR43046:SF14">
    <property type="entry name" value="MUTT_NUDIX FAMILY PROTEIN"/>
    <property type="match status" value="1"/>
</dbReference>
<proteinExistence type="inferred from homology"/>
<sequence length="146" mass="16386">MHFSEYDTRVGAYALILDGDSVLLSWWTGQSHPEWASWTLPGGGVEFGEQIESAVVREVFEETGYRVELDEYLTSHSFAQYATEDRRPFASVRIVFVAHIVGGQLGTIEVDGSTERAEWVRLDQLDEAGPRVELVDIALAALRRRA</sequence>
<keyword evidence="3 4" id="KW-0378">Hydrolase</keyword>
<organism evidence="6 7">
    <name type="scientific">Tessaracoccus aquimaris</name>
    <dbReference type="NCBI Taxonomy" id="1332264"/>
    <lineage>
        <taxon>Bacteria</taxon>
        <taxon>Bacillati</taxon>
        <taxon>Actinomycetota</taxon>
        <taxon>Actinomycetes</taxon>
        <taxon>Propionibacteriales</taxon>
        <taxon>Propionibacteriaceae</taxon>
        <taxon>Tessaracoccus</taxon>
    </lineage>
</organism>
<gene>
    <name evidence="6" type="ORF">BW730_12005</name>
</gene>
<dbReference type="OrthoDB" id="9804442at2"/>
<dbReference type="Gene3D" id="3.90.79.10">
    <property type="entry name" value="Nucleoside Triphosphate Pyrophosphohydrolase"/>
    <property type="match status" value="1"/>
</dbReference>
<name>A0A1Q2CPP7_9ACTN</name>
<dbReference type="SUPFAM" id="SSF55811">
    <property type="entry name" value="Nudix"/>
    <property type="match status" value="1"/>
</dbReference>
<dbReference type="KEGG" id="tes:BW730_12005"/>
<dbReference type="STRING" id="1332264.BW730_12005"/>
<dbReference type="EMBL" id="CP019606">
    <property type="protein sequence ID" value="AQP48107.1"/>
    <property type="molecule type" value="Genomic_DNA"/>
</dbReference>
<dbReference type="InterPro" id="IPR020084">
    <property type="entry name" value="NUDIX_hydrolase_CS"/>
</dbReference>
<dbReference type="PANTHER" id="PTHR43046">
    <property type="entry name" value="GDP-MANNOSE MANNOSYL HYDROLASE"/>
    <property type="match status" value="1"/>
</dbReference>
<evidence type="ECO:0000256" key="3">
    <source>
        <dbReference type="ARBA" id="ARBA00022801"/>
    </source>
</evidence>
<dbReference type="Pfam" id="PF00293">
    <property type="entry name" value="NUDIX"/>
    <property type="match status" value="1"/>
</dbReference>
<dbReference type="Proteomes" id="UP000188145">
    <property type="component" value="Chromosome"/>
</dbReference>
<dbReference type="InterPro" id="IPR015797">
    <property type="entry name" value="NUDIX_hydrolase-like_dom_sf"/>
</dbReference>
<evidence type="ECO:0000313" key="6">
    <source>
        <dbReference type="EMBL" id="AQP48107.1"/>
    </source>
</evidence>
<evidence type="ECO:0000256" key="4">
    <source>
        <dbReference type="RuleBase" id="RU003476"/>
    </source>
</evidence>
<evidence type="ECO:0000256" key="1">
    <source>
        <dbReference type="ARBA" id="ARBA00001946"/>
    </source>
</evidence>
<feature type="domain" description="Nudix hydrolase" evidence="5">
    <location>
        <begin position="7"/>
        <end position="143"/>
    </location>
</feature>
<dbReference type="PROSITE" id="PS51462">
    <property type="entry name" value="NUDIX"/>
    <property type="match status" value="1"/>
</dbReference>
<comment type="similarity">
    <text evidence="2 4">Belongs to the Nudix hydrolase family.</text>
</comment>
<accession>A0A1Q2CPP7</accession>
<protein>
    <recommendedName>
        <fullName evidence="5">Nudix hydrolase domain-containing protein</fullName>
    </recommendedName>
</protein>
<evidence type="ECO:0000313" key="7">
    <source>
        <dbReference type="Proteomes" id="UP000188145"/>
    </source>
</evidence>
<reference evidence="7" key="1">
    <citation type="submission" date="2017-02" db="EMBL/GenBank/DDBJ databases">
        <title>Tessaracoccus aquaemaris sp. nov., isolated from the intestine of a Korean rockfish, Sebastes schlegelii, in a marine aquaculture pond.</title>
        <authorList>
            <person name="Tak E.J."/>
            <person name="Bae J.-W."/>
        </authorList>
    </citation>
    <scope>NUCLEOTIDE SEQUENCE [LARGE SCALE GENOMIC DNA]</scope>
    <source>
        <strain evidence="7">NSG39</strain>
    </source>
</reference>
<evidence type="ECO:0000256" key="2">
    <source>
        <dbReference type="ARBA" id="ARBA00005582"/>
    </source>
</evidence>
<comment type="cofactor">
    <cofactor evidence="1">
        <name>Mg(2+)</name>
        <dbReference type="ChEBI" id="CHEBI:18420"/>
    </cofactor>
</comment>
<dbReference type="InterPro" id="IPR020476">
    <property type="entry name" value="Nudix_hydrolase"/>
</dbReference>